<dbReference type="PANTHER" id="PTHR11735">
    <property type="entry name" value="TRNA N6-ADENOSINE THREONYLCARBAMOYLTRANSFERASE"/>
    <property type="match status" value="1"/>
</dbReference>
<dbReference type="InterPro" id="IPR043129">
    <property type="entry name" value="ATPase_NBD"/>
</dbReference>
<dbReference type="PANTHER" id="PTHR11735:SF11">
    <property type="entry name" value="TRNA THREONYLCARBAMOYLADENOSINE BIOSYNTHESIS PROTEIN TSAB"/>
    <property type="match status" value="1"/>
</dbReference>
<keyword evidence="3" id="KW-1185">Reference proteome</keyword>
<dbReference type="InterPro" id="IPR022496">
    <property type="entry name" value="T6A_TsaB"/>
</dbReference>
<reference evidence="2 3" key="1">
    <citation type="submission" date="2020-06" db="EMBL/GenBank/DDBJ databases">
        <title>Sulfitobacter algicola sp. nov., isolated from green algae.</title>
        <authorList>
            <person name="Wang C."/>
        </authorList>
    </citation>
    <scope>NUCLEOTIDE SEQUENCE [LARGE SCALE GENOMIC DNA]</scope>
    <source>
        <strain evidence="2 3">1151</strain>
    </source>
</reference>
<feature type="domain" description="Gcp-like" evidence="1">
    <location>
        <begin position="41"/>
        <end position="112"/>
    </location>
</feature>
<dbReference type="Proteomes" id="UP000777935">
    <property type="component" value="Unassembled WGS sequence"/>
</dbReference>
<evidence type="ECO:0000313" key="2">
    <source>
        <dbReference type="EMBL" id="NSX54451.1"/>
    </source>
</evidence>
<proteinExistence type="predicted"/>
<evidence type="ECO:0000313" key="3">
    <source>
        <dbReference type="Proteomes" id="UP000777935"/>
    </source>
</evidence>
<accession>A0ABX2INH6</accession>
<dbReference type="SUPFAM" id="SSF53067">
    <property type="entry name" value="Actin-like ATPase domain"/>
    <property type="match status" value="1"/>
</dbReference>
<gene>
    <name evidence="2" type="primary">tsaB</name>
    <name evidence="2" type="ORF">HRQ87_06510</name>
</gene>
<organism evidence="2 3">
    <name type="scientific">Parasulfitobacter algicola</name>
    <dbReference type="NCBI Taxonomy" id="2614809"/>
    <lineage>
        <taxon>Bacteria</taxon>
        <taxon>Pseudomonadati</taxon>
        <taxon>Pseudomonadota</taxon>
        <taxon>Alphaproteobacteria</taxon>
        <taxon>Rhodobacterales</taxon>
        <taxon>Roseobacteraceae</taxon>
        <taxon>Parasulfitobacter</taxon>
    </lineage>
</organism>
<comment type="caution">
    <text evidence="2">The sequence shown here is derived from an EMBL/GenBank/DDBJ whole genome shotgun (WGS) entry which is preliminary data.</text>
</comment>
<sequence>MTKRINQDPIILAFDTSNPYCAAALLAKGAIQTTRTDPMSKGQAEHLMPMLETMLTDAGQSWQTLDAIAVGVGPGNFTGIRISVSAARGLVLGLGIPAIGVTNFQVMGYMKSKKGTLVSLPGPRDTAFVKSSEDGIPIQIDPANAPKDLQLPDMHVVGHQAKDIAAQFQASFDECDMPPVAETIAWIANSRWQNGESFDRPKPLYVRAADAAPPKTSAPIILP</sequence>
<evidence type="ECO:0000259" key="1">
    <source>
        <dbReference type="Pfam" id="PF00814"/>
    </source>
</evidence>
<dbReference type="Pfam" id="PF00814">
    <property type="entry name" value="TsaD"/>
    <property type="match status" value="1"/>
</dbReference>
<dbReference type="EMBL" id="JABUFE010000003">
    <property type="protein sequence ID" value="NSX54451.1"/>
    <property type="molecule type" value="Genomic_DNA"/>
</dbReference>
<dbReference type="NCBIfam" id="TIGR03725">
    <property type="entry name" value="T6A_YeaZ"/>
    <property type="match status" value="1"/>
</dbReference>
<dbReference type="Gene3D" id="3.30.420.40">
    <property type="match status" value="2"/>
</dbReference>
<protein>
    <submittedName>
        <fullName evidence="2">tRNA (Adenosine(37)-N6)-threonylcarbamoyltransferase complex dimerization subunit type 1 TsaB</fullName>
    </submittedName>
</protein>
<dbReference type="InterPro" id="IPR000905">
    <property type="entry name" value="Gcp-like_dom"/>
</dbReference>
<name>A0ABX2INH6_9RHOB</name>
<dbReference type="RefSeq" id="WP_174136506.1">
    <property type="nucleotide sequence ID" value="NZ_JABUFE010000003.1"/>
</dbReference>